<dbReference type="Gene3D" id="1.10.101.10">
    <property type="entry name" value="PGBD-like superfamily/PGBD"/>
    <property type="match status" value="1"/>
</dbReference>
<dbReference type="InterPro" id="IPR036366">
    <property type="entry name" value="PGBDSf"/>
</dbReference>
<dbReference type="GO" id="GO:0004180">
    <property type="term" value="F:carboxypeptidase activity"/>
    <property type="evidence" value="ECO:0007669"/>
    <property type="project" value="UniProtKB-ARBA"/>
</dbReference>
<dbReference type="SUPFAM" id="SSF47090">
    <property type="entry name" value="PGBD-like"/>
    <property type="match status" value="1"/>
</dbReference>
<dbReference type="InterPro" id="IPR036365">
    <property type="entry name" value="PGBD-like_sf"/>
</dbReference>
<protein>
    <submittedName>
        <fullName evidence="10">Peptidase</fullName>
    </submittedName>
</protein>
<evidence type="ECO:0000256" key="6">
    <source>
        <dbReference type="ARBA" id="ARBA00023316"/>
    </source>
</evidence>
<dbReference type="InterPro" id="IPR038063">
    <property type="entry name" value="Transpep_catalytic_dom"/>
</dbReference>
<dbReference type="OrthoDB" id="9778545at2"/>
<keyword evidence="5 7" id="KW-0573">Peptidoglycan synthesis</keyword>
<feature type="active site" description="Proton donor/acceptor" evidence="7">
    <location>
        <position position="425"/>
    </location>
</feature>
<dbReference type="PANTHER" id="PTHR41533">
    <property type="entry name" value="L,D-TRANSPEPTIDASE HI_1667-RELATED"/>
    <property type="match status" value="1"/>
</dbReference>
<dbReference type="InterPro" id="IPR005490">
    <property type="entry name" value="LD_TPept_cat_dom"/>
</dbReference>
<dbReference type="EMBL" id="JTKH01000006">
    <property type="protein sequence ID" value="KII80880.1"/>
    <property type="molecule type" value="Genomic_DNA"/>
</dbReference>
<evidence type="ECO:0000259" key="9">
    <source>
        <dbReference type="PROSITE" id="PS52029"/>
    </source>
</evidence>
<keyword evidence="3" id="KW-0808">Transferase</keyword>
<organism evidence="10 11">
    <name type="scientific">Vibrio renipiscarius</name>
    <dbReference type="NCBI Taxonomy" id="1461322"/>
    <lineage>
        <taxon>Bacteria</taxon>
        <taxon>Pseudomonadati</taxon>
        <taxon>Pseudomonadota</taxon>
        <taxon>Gammaproteobacteria</taxon>
        <taxon>Vibrionales</taxon>
        <taxon>Vibrionaceae</taxon>
        <taxon>Vibrio</taxon>
    </lineage>
</organism>
<reference evidence="10 11" key="1">
    <citation type="submission" date="2014-11" db="EMBL/GenBank/DDBJ databases">
        <title>Draft Genome Sequence of Vibrio piscirenalis strains CECT 8603T and CECT 8604, two marine Gammaproteobacterium isolated from cultured gilthead sea bream (Sparus aurata).</title>
        <authorList>
            <person name="Arahal D.R."/>
            <person name="Rodrigo-Torres L."/>
            <person name="Lucena T."/>
            <person name="Pujalte M.J."/>
        </authorList>
    </citation>
    <scope>NUCLEOTIDE SEQUENCE [LARGE SCALE GENOMIC DNA]</scope>
    <source>
        <strain evidence="10 11">DCR 1-4-2</strain>
    </source>
</reference>
<evidence type="ECO:0000256" key="7">
    <source>
        <dbReference type="PROSITE-ProRule" id="PRU01373"/>
    </source>
</evidence>
<keyword evidence="8" id="KW-0732">Signal</keyword>
<dbReference type="InterPro" id="IPR002477">
    <property type="entry name" value="Peptidoglycan-bd-like"/>
</dbReference>
<proteinExistence type="inferred from homology"/>
<dbReference type="InterPro" id="IPR052905">
    <property type="entry name" value="LD-transpeptidase_YkuD-like"/>
</dbReference>
<dbReference type="UniPathway" id="UPA00219"/>
<keyword evidence="11" id="KW-1185">Reference proteome</keyword>
<dbReference type="Gene3D" id="2.40.440.10">
    <property type="entry name" value="L,D-transpeptidase catalytic domain-like"/>
    <property type="match status" value="1"/>
</dbReference>
<dbReference type="STRING" id="1461322.OJ16_06210"/>
<dbReference type="RefSeq" id="WP_040988451.1">
    <property type="nucleotide sequence ID" value="NZ_JTKH01000006.1"/>
</dbReference>
<dbReference type="GO" id="GO:0009252">
    <property type="term" value="P:peptidoglycan biosynthetic process"/>
    <property type="evidence" value="ECO:0007669"/>
    <property type="project" value="UniProtKB-UniPathway"/>
</dbReference>
<evidence type="ECO:0000256" key="1">
    <source>
        <dbReference type="ARBA" id="ARBA00004752"/>
    </source>
</evidence>
<evidence type="ECO:0000256" key="2">
    <source>
        <dbReference type="ARBA" id="ARBA00005992"/>
    </source>
</evidence>
<keyword evidence="6 7" id="KW-0961">Cell wall biogenesis/degradation</keyword>
<evidence type="ECO:0000313" key="11">
    <source>
        <dbReference type="Proteomes" id="UP000031672"/>
    </source>
</evidence>
<dbReference type="GO" id="GO:0071555">
    <property type="term" value="P:cell wall organization"/>
    <property type="evidence" value="ECO:0007669"/>
    <property type="project" value="UniProtKB-UniRule"/>
</dbReference>
<evidence type="ECO:0000256" key="8">
    <source>
        <dbReference type="SAM" id="SignalP"/>
    </source>
</evidence>
<dbReference type="Proteomes" id="UP000031672">
    <property type="component" value="Unassembled WGS sequence"/>
</dbReference>
<feature type="active site" description="Nucleophile" evidence="7">
    <location>
        <position position="444"/>
    </location>
</feature>
<comment type="similarity">
    <text evidence="2">Belongs to the YkuD family.</text>
</comment>
<comment type="pathway">
    <text evidence="1 7">Cell wall biogenesis; peptidoglycan biosynthesis.</text>
</comment>
<gene>
    <name evidence="10" type="ORF">OJ16_06210</name>
</gene>
<feature type="chain" id="PRO_5009758902" evidence="8">
    <location>
        <begin position="21"/>
        <end position="512"/>
    </location>
</feature>
<dbReference type="PROSITE" id="PS52029">
    <property type="entry name" value="LD_TPASE"/>
    <property type="match status" value="1"/>
</dbReference>
<accession>A0A0C2NXN2</accession>
<dbReference type="SUPFAM" id="SSF141523">
    <property type="entry name" value="L,D-transpeptidase catalytic domain-like"/>
    <property type="match status" value="1"/>
</dbReference>
<dbReference type="Pfam" id="PF03734">
    <property type="entry name" value="YkuD"/>
    <property type="match status" value="1"/>
</dbReference>
<comment type="caution">
    <text evidence="10">The sequence shown here is derived from an EMBL/GenBank/DDBJ whole genome shotgun (WGS) entry which is preliminary data.</text>
</comment>
<dbReference type="AlphaFoldDB" id="A0A0C2NXN2"/>
<keyword evidence="4 7" id="KW-0133">Cell shape</keyword>
<dbReference type="Pfam" id="PF01471">
    <property type="entry name" value="PG_binding_1"/>
    <property type="match status" value="1"/>
</dbReference>
<dbReference type="GO" id="GO:0008360">
    <property type="term" value="P:regulation of cell shape"/>
    <property type="evidence" value="ECO:0007669"/>
    <property type="project" value="UniProtKB-UniRule"/>
</dbReference>
<dbReference type="PANTHER" id="PTHR41533:SF1">
    <property type="entry name" value="L,D-TRANSPEPTIDASE YCBB-RELATED"/>
    <property type="match status" value="1"/>
</dbReference>
<evidence type="ECO:0000313" key="10">
    <source>
        <dbReference type="EMBL" id="KII80880.1"/>
    </source>
</evidence>
<feature type="signal peptide" evidence="8">
    <location>
        <begin position="1"/>
        <end position="20"/>
    </location>
</feature>
<dbReference type="Pfam" id="PF20142">
    <property type="entry name" value="Scaffold"/>
    <property type="match status" value="1"/>
</dbReference>
<dbReference type="InterPro" id="IPR045380">
    <property type="entry name" value="LD_TPept_scaffold_dom"/>
</dbReference>
<evidence type="ECO:0000256" key="5">
    <source>
        <dbReference type="ARBA" id="ARBA00022984"/>
    </source>
</evidence>
<evidence type="ECO:0000256" key="4">
    <source>
        <dbReference type="ARBA" id="ARBA00022960"/>
    </source>
</evidence>
<name>A0A0C2NXN2_9VIBR</name>
<dbReference type="CDD" id="cd16913">
    <property type="entry name" value="YkuD_like"/>
    <property type="match status" value="1"/>
</dbReference>
<sequence length="512" mass="59229">MLKRYSVLLMLVLIPATSWASPYFENIGWVNPKGHVTSQLQYPQLVEEIYRENGEQLIWFDLQESSQLEFQLEVIDAGNISPMLSRQLKQLRFYRNSHRWFEYDILATDAMITYMSYAEQAKHMGKEWYFESKLNHSLPPPSDEGLNALYASIKTQELGELIDTHTPDSDDYQDLIKAYLHLAQSHDKELPKYHQDAKLKSMGDLLSARKQLLARLEVVDIDVSHVDFNVGYYDAKLESAIKQFQRMHGLKPDGVIGPKTQKWLNTSNSERLAMLAVNAERTRMWPEQRNTIILVNVPSFEMEYWHNGESVFQSRVVVGKQARKTPVMTTNLDSVILNPTWNVPWKIMVEDIIPKVKADPQYLRKQNIDIIASWRSNTIIDPAAINWNTLNPKAFPYRMRQMSGHYNALGLYKFNTPNKRAIFLHDTPSKSLFSKESRAFSSGCVRVKNADAFASLLLEKQGVDLDKLNVSPNEANKSIPLRKRIPVHIIYQTAWAEGDTVQYRDDVYRFDH</sequence>
<feature type="domain" description="L,D-TPase catalytic" evidence="9">
    <location>
        <begin position="291"/>
        <end position="468"/>
    </location>
</feature>
<accession>A0A0C2NIY7</accession>
<dbReference type="GO" id="GO:0016740">
    <property type="term" value="F:transferase activity"/>
    <property type="evidence" value="ECO:0007669"/>
    <property type="project" value="UniProtKB-KW"/>
</dbReference>
<evidence type="ECO:0000256" key="3">
    <source>
        <dbReference type="ARBA" id="ARBA00022679"/>
    </source>
</evidence>